<comment type="caution">
    <text evidence="2">The sequence shown here is derived from an EMBL/GenBank/DDBJ whole genome shotgun (WGS) entry which is preliminary data.</text>
</comment>
<reference evidence="2" key="1">
    <citation type="submission" date="2020-03" db="EMBL/GenBank/DDBJ databases">
        <authorList>
            <person name="He L."/>
        </authorList>
    </citation>
    <scope>NUCLEOTIDE SEQUENCE</scope>
    <source>
        <strain evidence="2">CkLH20</strain>
    </source>
</reference>
<keyword evidence="3" id="KW-1185">Reference proteome</keyword>
<feature type="region of interest" description="Disordered" evidence="1">
    <location>
        <begin position="70"/>
        <end position="92"/>
    </location>
</feature>
<accession>A0A9P6LP73</accession>
<feature type="compositionally biased region" description="Basic and acidic residues" evidence="1">
    <location>
        <begin position="430"/>
        <end position="477"/>
    </location>
</feature>
<reference evidence="2" key="2">
    <citation type="submission" date="2020-11" db="EMBL/GenBank/DDBJ databases">
        <title>Whole genome sequencing of Colletotrichum sp.</title>
        <authorList>
            <person name="Li H."/>
        </authorList>
    </citation>
    <scope>NUCLEOTIDE SEQUENCE</scope>
    <source>
        <strain evidence="2">CkLH20</strain>
    </source>
</reference>
<dbReference type="Proteomes" id="UP000781932">
    <property type="component" value="Unassembled WGS sequence"/>
</dbReference>
<sequence>MSSNFTKEGKDLWTKATSGVVQQLVRERDKTFTRTSGTITKRDDIVDDLVRASASGVGFFSEVAHYRQNKKDSTVAKDDETSHPETEEPNSQRVHDAIWELDDAEQRITTQDVADEAGLKPSKDSGDLATAFLKRNQADPDKGHANSGELALPVVLPQRRPKTRVRGFVRAYPPILADAGIDEKTFLDFIDTFNKSLVPNPYLYAINLAGLADLISPDPALTAFGIVLGVAVEGIMEAQSRFKSNTFLDRVNEDFFAPHGLVCFVATWKPDTSESEVAVGFDGKTSTSGSESELPRDKTETPDEKRPEKDQFKNIQQKFARRMKAHNGAFGWSQPAPLVFPASLEKLKNSQGKVDEKKKNALDRAEIWLDGYLDKRSQVDWIDGNPDHLIASSIPRPGFKSRYADPSHPAASGDIVALVTGGTWQYKRKEMTSKKDEGGKHPAQLHVEETSKSDDANGVKRKADDDSENARDTRNGDEGTAPGLEEGTQTGQQEESFGKVTTDDDEQNPFGPLTKAEAKAQLKEKMKEERRAEEIQRKLKEKEAKELKKQQKRTKEEEKKKLKEEKKTIKDQRQGGITEGKNPRDIIRSLFQNDVLYLIIMSLPQNKDVIDVPNTTG</sequence>
<feature type="compositionally biased region" description="Basic and acidic residues" evidence="1">
    <location>
        <begin position="516"/>
        <end position="573"/>
    </location>
</feature>
<dbReference type="AlphaFoldDB" id="A0A9P6LP73"/>
<feature type="region of interest" description="Disordered" evidence="1">
    <location>
        <begin position="430"/>
        <end position="582"/>
    </location>
</feature>
<evidence type="ECO:0000256" key="1">
    <source>
        <dbReference type="SAM" id="MobiDB-lite"/>
    </source>
</evidence>
<feature type="compositionally biased region" description="Basic and acidic residues" evidence="1">
    <location>
        <begin position="70"/>
        <end position="86"/>
    </location>
</feature>
<evidence type="ECO:0000313" key="3">
    <source>
        <dbReference type="Proteomes" id="UP000781932"/>
    </source>
</evidence>
<feature type="region of interest" description="Disordered" evidence="1">
    <location>
        <begin position="276"/>
        <end position="311"/>
    </location>
</feature>
<dbReference type="GeneID" id="62158247"/>
<dbReference type="PANTHER" id="PTHR38887:SF1">
    <property type="entry name" value="RAS MODIFICATION PROTEIN ERF4"/>
    <property type="match status" value="1"/>
</dbReference>
<feature type="compositionally biased region" description="Basic and acidic residues" evidence="1">
    <location>
        <begin position="293"/>
        <end position="311"/>
    </location>
</feature>
<feature type="compositionally biased region" description="Low complexity" evidence="1">
    <location>
        <begin position="485"/>
        <end position="495"/>
    </location>
</feature>
<evidence type="ECO:0000313" key="2">
    <source>
        <dbReference type="EMBL" id="KAF9880500.1"/>
    </source>
</evidence>
<dbReference type="EMBL" id="JAATWM020000005">
    <property type="protein sequence ID" value="KAF9880500.1"/>
    <property type="molecule type" value="Genomic_DNA"/>
</dbReference>
<name>A0A9P6LP73_9PEZI</name>
<protein>
    <submittedName>
        <fullName evidence="2">FAD binding domain protein</fullName>
    </submittedName>
</protein>
<organism evidence="2 3">
    <name type="scientific">Colletotrichum karsti</name>
    <dbReference type="NCBI Taxonomy" id="1095194"/>
    <lineage>
        <taxon>Eukaryota</taxon>
        <taxon>Fungi</taxon>
        <taxon>Dikarya</taxon>
        <taxon>Ascomycota</taxon>
        <taxon>Pezizomycotina</taxon>
        <taxon>Sordariomycetes</taxon>
        <taxon>Hypocreomycetidae</taxon>
        <taxon>Glomerellales</taxon>
        <taxon>Glomerellaceae</taxon>
        <taxon>Colletotrichum</taxon>
        <taxon>Colletotrichum boninense species complex</taxon>
    </lineage>
</organism>
<dbReference type="InterPro" id="IPR053221">
    <property type="entry name" value="Burnettramic_acid_biosynth"/>
</dbReference>
<dbReference type="PANTHER" id="PTHR38887">
    <property type="entry name" value="CHROMOSOME 21, WHOLE GENOME SHOTGUN SEQUENCE"/>
    <property type="match status" value="1"/>
</dbReference>
<dbReference type="RefSeq" id="XP_038749961.1">
    <property type="nucleotide sequence ID" value="XM_038885173.1"/>
</dbReference>
<gene>
    <name evidence="2" type="ORF">CkaCkLH20_02454</name>
</gene>
<proteinExistence type="predicted"/>
<dbReference type="OrthoDB" id="3433125at2759"/>